<dbReference type="Proteomes" id="UP000789572">
    <property type="component" value="Unassembled WGS sequence"/>
</dbReference>
<proteinExistence type="predicted"/>
<dbReference type="AlphaFoldDB" id="A0A9N9CHL6"/>
<evidence type="ECO:0000313" key="2">
    <source>
        <dbReference type="EMBL" id="CAG8603689.1"/>
    </source>
</evidence>
<dbReference type="EMBL" id="CAJVPJ010001787">
    <property type="protein sequence ID" value="CAG8603689.1"/>
    <property type="molecule type" value="Genomic_DNA"/>
</dbReference>
<accession>A0A9N9CHL6</accession>
<keyword evidence="1" id="KW-0175">Coiled coil</keyword>
<evidence type="ECO:0000256" key="1">
    <source>
        <dbReference type="SAM" id="Coils"/>
    </source>
</evidence>
<sequence length="102" mass="12123">MRLSLRRVKKTNERKKEKLAEKEKLIEKGKAIIKNVGKATAKDIIDNFVLHCGSLRDHYLSGEEIFEILKERDEEILKKKERAIHEEKDELEKLREIHDEET</sequence>
<protein>
    <submittedName>
        <fullName evidence="2">4253_t:CDS:1</fullName>
    </submittedName>
</protein>
<evidence type="ECO:0000313" key="3">
    <source>
        <dbReference type="Proteomes" id="UP000789572"/>
    </source>
</evidence>
<gene>
    <name evidence="2" type="ORF">POCULU_LOCUS7599</name>
</gene>
<feature type="coiled-coil region" evidence="1">
    <location>
        <begin position="70"/>
        <end position="97"/>
    </location>
</feature>
<comment type="caution">
    <text evidence="2">The sequence shown here is derived from an EMBL/GenBank/DDBJ whole genome shotgun (WGS) entry which is preliminary data.</text>
</comment>
<name>A0A9N9CHL6_9GLOM</name>
<reference evidence="2" key="1">
    <citation type="submission" date="2021-06" db="EMBL/GenBank/DDBJ databases">
        <authorList>
            <person name="Kallberg Y."/>
            <person name="Tangrot J."/>
            <person name="Rosling A."/>
        </authorList>
    </citation>
    <scope>NUCLEOTIDE SEQUENCE</scope>
    <source>
        <strain evidence="2">IA702</strain>
    </source>
</reference>
<keyword evidence="3" id="KW-1185">Reference proteome</keyword>
<organism evidence="2 3">
    <name type="scientific">Paraglomus occultum</name>
    <dbReference type="NCBI Taxonomy" id="144539"/>
    <lineage>
        <taxon>Eukaryota</taxon>
        <taxon>Fungi</taxon>
        <taxon>Fungi incertae sedis</taxon>
        <taxon>Mucoromycota</taxon>
        <taxon>Glomeromycotina</taxon>
        <taxon>Glomeromycetes</taxon>
        <taxon>Paraglomerales</taxon>
        <taxon>Paraglomeraceae</taxon>
        <taxon>Paraglomus</taxon>
    </lineage>
</organism>